<dbReference type="Gene3D" id="1.20.1510.10">
    <property type="entry name" value="Cation efflux protein transmembrane domain"/>
    <property type="match status" value="1"/>
</dbReference>
<evidence type="ECO:0000256" key="5">
    <source>
        <dbReference type="ARBA" id="ARBA00022989"/>
    </source>
</evidence>
<feature type="transmembrane region" description="Helical" evidence="7">
    <location>
        <begin position="68"/>
        <end position="87"/>
    </location>
</feature>
<evidence type="ECO:0000256" key="4">
    <source>
        <dbReference type="ARBA" id="ARBA00022692"/>
    </source>
</evidence>
<dbReference type="GO" id="GO:0005886">
    <property type="term" value="C:plasma membrane"/>
    <property type="evidence" value="ECO:0007669"/>
    <property type="project" value="UniProtKB-SubCell"/>
</dbReference>
<evidence type="ECO:0000256" key="7">
    <source>
        <dbReference type="SAM" id="Phobius"/>
    </source>
</evidence>
<feature type="domain" description="Cation efflux protein transmembrane" evidence="8">
    <location>
        <begin position="6"/>
        <end position="97"/>
    </location>
</feature>
<accession>A0A645DY97</accession>
<dbReference type="NCBIfam" id="TIGR01297">
    <property type="entry name" value="CDF"/>
    <property type="match status" value="1"/>
</dbReference>
<dbReference type="GO" id="GO:0015093">
    <property type="term" value="F:ferrous iron transmembrane transporter activity"/>
    <property type="evidence" value="ECO:0007669"/>
    <property type="project" value="TreeGrafter"/>
</dbReference>
<evidence type="ECO:0000256" key="1">
    <source>
        <dbReference type="ARBA" id="ARBA00004651"/>
    </source>
</evidence>
<comment type="subcellular location">
    <subcellularLocation>
        <location evidence="1">Cell membrane</location>
        <topology evidence="1">Multi-pass membrane protein</topology>
    </subcellularLocation>
</comment>
<dbReference type="FunFam" id="3.30.70.1350:FF:000002">
    <property type="entry name" value="Ferrous-iron efflux pump FieF"/>
    <property type="match status" value="1"/>
</dbReference>
<evidence type="ECO:0000259" key="8">
    <source>
        <dbReference type="Pfam" id="PF01545"/>
    </source>
</evidence>
<keyword evidence="2" id="KW-0813">Transport</keyword>
<dbReference type="Pfam" id="PF01545">
    <property type="entry name" value="Cation_efflux"/>
    <property type="match status" value="1"/>
</dbReference>
<dbReference type="Gene3D" id="3.30.70.1350">
    <property type="entry name" value="Cation efflux protein, cytoplasmic domain"/>
    <property type="match status" value="1"/>
</dbReference>
<dbReference type="GO" id="GO:0006882">
    <property type="term" value="P:intracellular zinc ion homeostasis"/>
    <property type="evidence" value="ECO:0007669"/>
    <property type="project" value="TreeGrafter"/>
</dbReference>
<feature type="domain" description="Cation efflux protein cytoplasmic" evidence="9">
    <location>
        <begin position="102"/>
        <end position="179"/>
    </location>
</feature>
<keyword evidence="5 7" id="KW-1133">Transmembrane helix</keyword>
<dbReference type="GO" id="GO:0015341">
    <property type="term" value="F:zinc efflux antiporter activity"/>
    <property type="evidence" value="ECO:0007669"/>
    <property type="project" value="TreeGrafter"/>
</dbReference>
<comment type="caution">
    <text evidence="10">The sequence shown here is derived from an EMBL/GenBank/DDBJ whole genome shotgun (WGS) entry which is preliminary data.</text>
</comment>
<proteinExistence type="predicted"/>
<feature type="transmembrane region" description="Helical" evidence="7">
    <location>
        <begin position="6"/>
        <end position="22"/>
    </location>
</feature>
<dbReference type="SUPFAM" id="SSF160240">
    <property type="entry name" value="Cation efflux protein cytoplasmic domain-like"/>
    <property type="match status" value="1"/>
</dbReference>
<reference evidence="10" key="1">
    <citation type="submission" date="2019-08" db="EMBL/GenBank/DDBJ databases">
        <authorList>
            <person name="Kucharzyk K."/>
            <person name="Murdoch R.W."/>
            <person name="Higgins S."/>
            <person name="Loffler F."/>
        </authorList>
    </citation>
    <scope>NUCLEOTIDE SEQUENCE</scope>
</reference>
<keyword evidence="3" id="KW-1003">Cell membrane</keyword>
<keyword evidence="4 7" id="KW-0812">Transmembrane</keyword>
<dbReference type="InterPro" id="IPR058533">
    <property type="entry name" value="Cation_efflux_TM"/>
</dbReference>
<dbReference type="EMBL" id="VSSQ01040973">
    <property type="protein sequence ID" value="MPM94316.1"/>
    <property type="molecule type" value="Genomic_DNA"/>
</dbReference>
<evidence type="ECO:0000256" key="6">
    <source>
        <dbReference type="ARBA" id="ARBA00023136"/>
    </source>
</evidence>
<evidence type="ECO:0000256" key="3">
    <source>
        <dbReference type="ARBA" id="ARBA00022475"/>
    </source>
</evidence>
<dbReference type="SUPFAM" id="SSF161111">
    <property type="entry name" value="Cation efflux protein transmembrane domain-like"/>
    <property type="match status" value="1"/>
</dbReference>
<evidence type="ECO:0000256" key="2">
    <source>
        <dbReference type="ARBA" id="ARBA00022448"/>
    </source>
</evidence>
<dbReference type="PANTHER" id="PTHR43840">
    <property type="entry name" value="MITOCHONDRIAL METAL TRANSPORTER 1-RELATED"/>
    <property type="match status" value="1"/>
</dbReference>
<keyword evidence="6 7" id="KW-0472">Membrane</keyword>
<gene>
    <name evidence="10" type="primary">fieF_35</name>
    <name evidence="10" type="ORF">SDC9_141462</name>
</gene>
<dbReference type="PANTHER" id="PTHR43840:SF15">
    <property type="entry name" value="MITOCHONDRIAL METAL TRANSPORTER 1-RELATED"/>
    <property type="match status" value="1"/>
</dbReference>
<sequence length="195" mass="21618">MPAFIEYGIAIMVVSIIVNYWVSGRLMAVARKTESHALEADALHLRADIWTSLGVLIGLAVIKVTGLAWIDPVIAIAVAAIVFKAGYGMTRKSLNELTDVALPPEEEEAIITIIRTHPEVISFHRLRTRRSGSYRLVDMHLILNKNMHLDKAHAVCDEIEAEIKCEFGLCDVVIHLEPCDYHDGFGCCPVSAKKE</sequence>
<dbReference type="Pfam" id="PF16916">
    <property type="entry name" value="ZT_dimer"/>
    <property type="match status" value="1"/>
</dbReference>
<dbReference type="InterPro" id="IPR027469">
    <property type="entry name" value="Cation_efflux_TMD_sf"/>
</dbReference>
<protein>
    <submittedName>
        <fullName evidence="10">Ferrous-iron efflux pump FieF</fullName>
    </submittedName>
</protein>
<dbReference type="InterPro" id="IPR027470">
    <property type="entry name" value="Cation_efflux_CTD"/>
</dbReference>
<dbReference type="AlphaFoldDB" id="A0A645DY97"/>
<name>A0A645DY97_9ZZZZ</name>
<evidence type="ECO:0000313" key="10">
    <source>
        <dbReference type="EMBL" id="MPM94316.1"/>
    </source>
</evidence>
<dbReference type="InterPro" id="IPR036837">
    <property type="entry name" value="Cation_efflux_CTD_sf"/>
</dbReference>
<organism evidence="10">
    <name type="scientific">bioreactor metagenome</name>
    <dbReference type="NCBI Taxonomy" id="1076179"/>
    <lineage>
        <taxon>unclassified sequences</taxon>
        <taxon>metagenomes</taxon>
        <taxon>ecological metagenomes</taxon>
    </lineage>
</organism>
<evidence type="ECO:0000259" key="9">
    <source>
        <dbReference type="Pfam" id="PF16916"/>
    </source>
</evidence>
<dbReference type="InterPro" id="IPR002524">
    <property type="entry name" value="Cation_efflux"/>
</dbReference>
<dbReference type="InterPro" id="IPR050291">
    <property type="entry name" value="CDF_Transporter"/>
</dbReference>
<dbReference type="GO" id="GO:0015086">
    <property type="term" value="F:cadmium ion transmembrane transporter activity"/>
    <property type="evidence" value="ECO:0007669"/>
    <property type="project" value="TreeGrafter"/>
</dbReference>